<organism evidence="1 2">
    <name type="scientific">Candidatus Taylorbacteria bacterium RIFCSPLOWO2_12_FULL_44_15c</name>
    <dbReference type="NCBI Taxonomy" id="1802333"/>
    <lineage>
        <taxon>Bacteria</taxon>
        <taxon>Candidatus Tayloriibacteriota</taxon>
    </lineage>
</organism>
<dbReference type="Proteomes" id="UP000176355">
    <property type="component" value="Unassembled WGS sequence"/>
</dbReference>
<comment type="caution">
    <text evidence="1">The sequence shown here is derived from an EMBL/GenBank/DDBJ whole genome shotgun (WGS) entry which is preliminary data.</text>
</comment>
<dbReference type="EMBL" id="MHSL01000007">
    <property type="protein sequence ID" value="OHA44268.1"/>
    <property type="molecule type" value="Genomic_DNA"/>
</dbReference>
<sequence>MILPGRFFDAGNHAFVGVFSETNSAQAKIPHKAVFAAATETAPDNPATEFGLFERSGYD</sequence>
<name>A0A1G2P7G5_9BACT</name>
<gene>
    <name evidence="1" type="ORF">A3G03_02965</name>
</gene>
<protein>
    <submittedName>
        <fullName evidence="1">Uncharacterized protein</fullName>
    </submittedName>
</protein>
<dbReference type="STRING" id="1802333.A3G03_02965"/>
<evidence type="ECO:0000313" key="2">
    <source>
        <dbReference type="Proteomes" id="UP000176355"/>
    </source>
</evidence>
<evidence type="ECO:0000313" key="1">
    <source>
        <dbReference type="EMBL" id="OHA44268.1"/>
    </source>
</evidence>
<reference evidence="1 2" key="1">
    <citation type="journal article" date="2016" name="Nat. Commun.">
        <title>Thousands of microbial genomes shed light on interconnected biogeochemical processes in an aquifer system.</title>
        <authorList>
            <person name="Anantharaman K."/>
            <person name="Brown C.T."/>
            <person name="Hug L.A."/>
            <person name="Sharon I."/>
            <person name="Castelle C.J."/>
            <person name="Probst A.J."/>
            <person name="Thomas B.C."/>
            <person name="Singh A."/>
            <person name="Wilkins M.J."/>
            <person name="Karaoz U."/>
            <person name="Brodie E.L."/>
            <person name="Williams K.H."/>
            <person name="Hubbard S.S."/>
            <person name="Banfield J.F."/>
        </authorList>
    </citation>
    <scope>NUCLEOTIDE SEQUENCE [LARGE SCALE GENOMIC DNA]</scope>
</reference>
<accession>A0A1G2P7G5</accession>
<proteinExistence type="predicted"/>
<dbReference type="AlphaFoldDB" id="A0A1G2P7G5"/>